<reference evidence="1" key="1">
    <citation type="journal article" date="2015" name="Nature">
        <title>Complex archaea that bridge the gap between prokaryotes and eukaryotes.</title>
        <authorList>
            <person name="Spang A."/>
            <person name="Saw J.H."/>
            <person name="Jorgensen S.L."/>
            <person name="Zaremba-Niedzwiedzka K."/>
            <person name="Martijn J."/>
            <person name="Lind A.E."/>
            <person name="van Eijk R."/>
            <person name="Schleper C."/>
            <person name="Guy L."/>
            <person name="Ettema T.J."/>
        </authorList>
    </citation>
    <scope>NUCLEOTIDE SEQUENCE</scope>
</reference>
<evidence type="ECO:0000313" key="1">
    <source>
        <dbReference type="EMBL" id="KKM75705.1"/>
    </source>
</evidence>
<gene>
    <name evidence="1" type="ORF">LCGC14_1387510</name>
</gene>
<organism evidence="1">
    <name type="scientific">marine sediment metagenome</name>
    <dbReference type="NCBI Taxonomy" id="412755"/>
    <lineage>
        <taxon>unclassified sequences</taxon>
        <taxon>metagenomes</taxon>
        <taxon>ecological metagenomes</taxon>
    </lineage>
</organism>
<name>A0A0F9MGG4_9ZZZZ</name>
<sequence length="118" mass="13424">MWRLKALLQPLCALVLLASLPAFASEDQGYAVSLWKWQPGGAFTIQLPWESVPHIFVKKEEYLPEAVLVLAHERVHVDQIHEMGVIGYVAVSIWARVETWDTSGRGHWIEDNAYVMNP</sequence>
<dbReference type="AlphaFoldDB" id="A0A0F9MGG4"/>
<dbReference type="EMBL" id="LAZR01008927">
    <property type="protein sequence ID" value="KKM75705.1"/>
    <property type="molecule type" value="Genomic_DNA"/>
</dbReference>
<accession>A0A0F9MGG4</accession>
<protein>
    <submittedName>
        <fullName evidence="1">Uncharacterized protein</fullName>
    </submittedName>
</protein>
<comment type="caution">
    <text evidence="1">The sequence shown here is derived from an EMBL/GenBank/DDBJ whole genome shotgun (WGS) entry which is preliminary data.</text>
</comment>
<proteinExistence type="predicted"/>